<dbReference type="Proteomes" id="UP001165082">
    <property type="component" value="Unassembled WGS sequence"/>
</dbReference>
<name>A0A9W6ZW68_9STRA</name>
<feature type="compositionally biased region" description="Basic and acidic residues" evidence="2">
    <location>
        <begin position="36"/>
        <end position="47"/>
    </location>
</feature>
<evidence type="ECO:0000256" key="1">
    <source>
        <dbReference type="ARBA" id="ARBA00022737"/>
    </source>
</evidence>
<keyword evidence="5" id="KW-1185">Reference proteome</keyword>
<comment type="caution">
    <text evidence="4">The sequence shown here is derived from an EMBL/GenBank/DDBJ whole genome shotgun (WGS) entry which is preliminary data.</text>
</comment>
<dbReference type="InterPro" id="IPR041243">
    <property type="entry name" value="STI1/HOP_DP"/>
</dbReference>
<keyword evidence="1" id="KW-0677">Repeat</keyword>
<evidence type="ECO:0000259" key="3">
    <source>
        <dbReference type="Pfam" id="PF17830"/>
    </source>
</evidence>
<dbReference type="Pfam" id="PF17830">
    <property type="entry name" value="STI1-HOP_DP"/>
    <property type="match status" value="1"/>
</dbReference>
<feature type="domain" description="STI1/HOP DP" evidence="3">
    <location>
        <begin position="140"/>
        <end position="196"/>
    </location>
</feature>
<feature type="compositionally biased region" description="Low complexity" evidence="2">
    <location>
        <begin position="52"/>
        <end position="73"/>
    </location>
</feature>
<proteinExistence type="predicted"/>
<organism evidence="4 5">
    <name type="scientific">Triparma retinervis</name>
    <dbReference type="NCBI Taxonomy" id="2557542"/>
    <lineage>
        <taxon>Eukaryota</taxon>
        <taxon>Sar</taxon>
        <taxon>Stramenopiles</taxon>
        <taxon>Ochrophyta</taxon>
        <taxon>Bolidophyceae</taxon>
        <taxon>Parmales</taxon>
        <taxon>Triparmaceae</taxon>
        <taxon>Triparma</taxon>
    </lineage>
</organism>
<dbReference type="OrthoDB" id="533763at2759"/>
<evidence type="ECO:0000313" key="4">
    <source>
        <dbReference type="EMBL" id="GMH59126.1"/>
    </source>
</evidence>
<evidence type="ECO:0000313" key="5">
    <source>
        <dbReference type="Proteomes" id="UP001165082"/>
    </source>
</evidence>
<evidence type="ECO:0000256" key="2">
    <source>
        <dbReference type="SAM" id="MobiDB-lite"/>
    </source>
</evidence>
<feature type="region of interest" description="Disordered" evidence="2">
    <location>
        <begin position="36"/>
        <end position="76"/>
    </location>
</feature>
<sequence length="200" mass="21914">MTLDDMKAKDMKKELTLRGVSTDGLFEKSDLKEALKSARSQNVERVDQFTQPADSPAAAEPSPQSPPSSTSDDLGNMKVGELKSELDSYCVSYADLFEKSEFVDRVRQCRSEGREKVRDIMGMMGNMGNMGNMGGGGGGMQEMAQKIMQNPKAQGIIAKAQKNPKIMSAVTECMGNPAAFAKYQNDPEIKEILDELRSIM</sequence>
<dbReference type="EMBL" id="BRXZ01000981">
    <property type="protein sequence ID" value="GMH59126.1"/>
    <property type="molecule type" value="Genomic_DNA"/>
</dbReference>
<protein>
    <recommendedName>
        <fullName evidence="3">STI1/HOP DP domain-containing protein</fullName>
    </recommendedName>
</protein>
<gene>
    <name evidence="4" type="ORF">TrRE_jg3900</name>
</gene>
<reference evidence="4" key="1">
    <citation type="submission" date="2022-07" db="EMBL/GenBank/DDBJ databases">
        <title>Genome analysis of Parmales, a sister group of diatoms, reveals the evolutionary specialization of diatoms from phago-mixotrophs to photoautotrophs.</title>
        <authorList>
            <person name="Ban H."/>
            <person name="Sato S."/>
            <person name="Yoshikawa S."/>
            <person name="Kazumasa Y."/>
            <person name="Nakamura Y."/>
            <person name="Ichinomiya M."/>
            <person name="Saitoh K."/>
            <person name="Sato N."/>
            <person name="Blanc-Mathieu R."/>
            <person name="Endo H."/>
            <person name="Kuwata A."/>
            <person name="Ogata H."/>
        </authorList>
    </citation>
    <scope>NUCLEOTIDE SEQUENCE</scope>
</reference>
<dbReference type="Gene3D" id="1.10.260.100">
    <property type="match status" value="1"/>
</dbReference>
<dbReference type="AlphaFoldDB" id="A0A9W6ZW68"/>
<accession>A0A9W6ZW68</accession>